<feature type="domain" description="Retrotransposon Copia-like N-terminal" evidence="2">
    <location>
        <begin position="105"/>
        <end position="146"/>
    </location>
</feature>
<dbReference type="InterPro" id="IPR029472">
    <property type="entry name" value="Copia-like_N"/>
</dbReference>
<sequence length="166" mass="18040">MVTLRRTSKRVARGTNSSSAKKSAARSKTNRPIPAIPEPSPASEPIPAIHTQNSPILVTAAANLSHFTVLVQTFANPALRFRNSSQEQFNFDGIQYSPYFLSSGDNPGVSIFSEVLDGTNYNTWSIAITVALDAKNKLMFIDGSLPRCIHIIIFGQDAIAWSSLGF</sequence>
<evidence type="ECO:0000313" key="3">
    <source>
        <dbReference type="EMBL" id="KAL1225291.1"/>
    </source>
</evidence>
<feature type="compositionally biased region" description="Basic residues" evidence="1">
    <location>
        <begin position="1"/>
        <end position="12"/>
    </location>
</feature>
<dbReference type="PANTHER" id="PTHR37610:SF81">
    <property type="entry name" value="RETROTRANSPOSON COPIA-LIKE N-TERMINAL DOMAIN-CONTAINING PROTEIN"/>
    <property type="match status" value="1"/>
</dbReference>
<reference evidence="3 4" key="1">
    <citation type="submission" date="2024-04" db="EMBL/GenBank/DDBJ databases">
        <title>Genome assembly C_amara_ONT_v2.</title>
        <authorList>
            <person name="Yant L."/>
            <person name="Moore C."/>
            <person name="Slenker M."/>
        </authorList>
    </citation>
    <scope>NUCLEOTIDE SEQUENCE [LARGE SCALE GENOMIC DNA]</scope>
    <source>
        <tissue evidence="3">Leaf</tissue>
    </source>
</reference>
<accession>A0ABD1C742</accession>
<dbReference type="EMBL" id="JBANAX010000034">
    <property type="protein sequence ID" value="KAL1225291.1"/>
    <property type="molecule type" value="Genomic_DNA"/>
</dbReference>
<name>A0ABD1C742_CARAN</name>
<dbReference type="PANTHER" id="PTHR37610">
    <property type="entry name" value="CCHC-TYPE DOMAIN-CONTAINING PROTEIN"/>
    <property type="match status" value="1"/>
</dbReference>
<keyword evidence="4" id="KW-1185">Reference proteome</keyword>
<evidence type="ECO:0000256" key="1">
    <source>
        <dbReference type="SAM" id="MobiDB-lite"/>
    </source>
</evidence>
<feature type="region of interest" description="Disordered" evidence="1">
    <location>
        <begin position="1"/>
        <end position="48"/>
    </location>
</feature>
<gene>
    <name evidence="3" type="ORF">V5N11_003835</name>
</gene>
<organism evidence="3 4">
    <name type="scientific">Cardamine amara subsp. amara</name>
    <dbReference type="NCBI Taxonomy" id="228776"/>
    <lineage>
        <taxon>Eukaryota</taxon>
        <taxon>Viridiplantae</taxon>
        <taxon>Streptophyta</taxon>
        <taxon>Embryophyta</taxon>
        <taxon>Tracheophyta</taxon>
        <taxon>Spermatophyta</taxon>
        <taxon>Magnoliopsida</taxon>
        <taxon>eudicotyledons</taxon>
        <taxon>Gunneridae</taxon>
        <taxon>Pentapetalae</taxon>
        <taxon>rosids</taxon>
        <taxon>malvids</taxon>
        <taxon>Brassicales</taxon>
        <taxon>Brassicaceae</taxon>
        <taxon>Cardamineae</taxon>
        <taxon>Cardamine</taxon>
    </lineage>
</organism>
<comment type="caution">
    <text evidence="3">The sequence shown here is derived from an EMBL/GenBank/DDBJ whole genome shotgun (WGS) entry which is preliminary data.</text>
</comment>
<dbReference type="Proteomes" id="UP001558713">
    <property type="component" value="Unassembled WGS sequence"/>
</dbReference>
<feature type="compositionally biased region" description="Pro residues" evidence="1">
    <location>
        <begin position="34"/>
        <end position="44"/>
    </location>
</feature>
<proteinExistence type="predicted"/>
<dbReference type="Pfam" id="PF14244">
    <property type="entry name" value="Retrotran_gag_3"/>
    <property type="match status" value="1"/>
</dbReference>
<evidence type="ECO:0000313" key="4">
    <source>
        <dbReference type="Proteomes" id="UP001558713"/>
    </source>
</evidence>
<protein>
    <recommendedName>
        <fullName evidence="2">Retrotransposon Copia-like N-terminal domain-containing protein</fullName>
    </recommendedName>
</protein>
<dbReference type="AlphaFoldDB" id="A0ABD1C742"/>
<evidence type="ECO:0000259" key="2">
    <source>
        <dbReference type="Pfam" id="PF14244"/>
    </source>
</evidence>